<accession>A0A502CL05</accession>
<dbReference type="InterPro" id="IPR003961">
    <property type="entry name" value="FN3_dom"/>
</dbReference>
<gene>
    <name evidence="3" type="ORF">EAH86_16900</name>
</gene>
<dbReference type="Proteomes" id="UP000317722">
    <property type="component" value="Unassembled WGS sequence"/>
</dbReference>
<feature type="chain" id="PRO_5021225972" description="Fibronectin type-III domain-containing protein" evidence="1">
    <location>
        <begin position="19"/>
        <end position="343"/>
    </location>
</feature>
<dbReference type="PROSITE" id="PS50853">
    <property type="entry name" value="FN3"/>
    <property type="match status" value="1"/>
</dbReference>
<comment type="caution">
    <text evidence="3">The sequence shown here is derived from an EMBL/GenBank/DDBJ whole genome shotgun (WGS) entry which is preliminary data.</text>
</comment>
<keyword evidence="1" id="KW-0732">Signal</keyword>
<reference evidence="3 4" key="1">
    <citation type="journal article" date="2019" name="Environ. Microbiol.">
        <title>Species interactions and distinct microbial communities in high Arctic permafrost affected cryosols are associated with the CH4 and CO2 gas fluxes.</title>
        <authorList>
            <person name="Altshuler I."/>
            <person name="Hamel J."/>
            <person name="Turney S."/>
            <person name="Magnuson E."/>
            <person name="Levesque R."/>
            <person name="Greer C."/>
            <person name="Whyte L.G."/>
        </authorList>
    </citation>
    <scope>NUCLEOTIDE SEQUENCE [LARGE SCALE GENOMIC DNA]</scope>
    <source>
        <strain evidence="3 4">S9.3A</strain>
    </source>
</reference>
<dbReference type="EMBL" id="RCZM01000006">
    <property type="protein sequence ID" value="TPG13907.1"/>
    <property type="molecule type" value="Genomic_DNA"/>
</dbReference>
<evidence type="ECO:0000259" key="2">
    <source>
        <dbReference type="PROSITE" id="PS50853"/>
    </source>
</evidence>
<evidence type="ECO:0000256" key="1">
    <source>
        <dbReference type="SAM" id="SignalP"/>
    </source>
</evidence>
<dbReference type="AlphaFoldDB" id="A0A502CL05"/>
<sequence length="343" mass="33272">MLLAAAVCLVVGAVPAYAVWSVMGTGSTTATARSLVTPAVPTVGTPTATSLVVSGTMPTGQLPSTTYAVKRGATTVCTPSATPWSCTDSGLAASTTYSYTVVATLSAWTAASAAASGTTTCTTPDTYTVGAPAITAGTAATVSLTAKKCDGSVDTAYTGSKALTWAAVAASPSGKAAVLPATATFTSGTASVSVTLYVAGSATLTPTTGVVTGSASTTVTAGAAKNFVLSAITSKLIAVTLTCPALTDPATARSCTASDPGQNGRHDWVATASLLDTWGNPATTPTALTVTATRAAATPVTTTIAAGTGVTSTPLTTSIANGESVSIAFTATGLLTLTVSNAT</sequence>
<name>A0A502CL05_9MICO</name>
<protein>
    <recommendedName>
        <fullName evidence="2">Fibronectin type-III domain-containing protein</fullName>
    </recommendedName>
</protein>
<evidence type="ECO:0000313" key="3">
    <source>
        <dbReference type="EMBL" id="TPG13907.1"/>
    </source>
</evidence>
<organism evidence="3 4">
    <name type="scientific">Pedococcus bigeumensis</name>
    <dbReference type="NCBI Taxonomy" id="433644"/>
    <lineage>
        <taxon>Bacteria</taxon>
        <taxon>Bacillati</taxon>
        <taxon>Actinomycetota</taxon>
        <taxon>Actinomycetes</taxon>
        <taxon>Micrococcales</taxon>
        <taxon>Intrasporangiaceae</taxon>
        <taxon>Pedococcus</taxon>
    </lineage>
</organism>
<proteinExistence type="predicted"/>
<feature type="domain" description="Fibronectin type-III" evidence="2">
    <location>
        <begin position="37"/>
        <end position="126"/>
    </location>
</feature>
<feature type="signal peptide" evidence="1">
    <location>
        <begin position="1"/>
        <end position="18"/>
    </location>
</feature>
<evidence type="ECO:0000313" key="4">
    <source>
        <dbReference type="Proteomes" id="UP000317722"/>
    </source>
</evidence>
<keyword evidence="4" id="KW-1185">Reference proteome</keyword>